<evidence type="ECO:0000256" key="1">
    <source>
        <dbReference type="SAM" id="SignalP"/>
    </source>
</evidence>
<sequence>MRLIPLAALSLTLATPALAETQLERMERLSEAMQVKMFSTMLQGTDFDVASAVAWDDEMRASAECVLDAYAAESSEENLESVFDQMEEIIAQPAADMAAMEEQMSNFAAPVPEERAIEINRSCGMVDLQMQKMQESGLMDAMMQAQMQSQGN</sequence>
<feature type="chain" id="PRO_5011772039" description="LTXXQ motif family protein" evidence="1">
    <location>
        <begin position="20"/>
        <end position="152"/>
    </location>
</feature>
<organism evidence="2 3">
    <name type="scientific">Palleronia pelagia</name>
    <dbReference type="NCBI Taxonomy" id="387096"/>
    <lineage>
        <taxon>Bacteria</taxon>
        <taxon>Pseudomonadati</taxon>
        <taxon>Pseudomonadota</taxon>
        <taxon>Alphaproteobacteria</taxon>
        <taxon>Rhodobacterales</taxon>
        <taxon>Roseobacteraceae</taxon>
        <taxon>Palleronia</taxon>
    </lineage>
</organism>
<evidence type="ECO:0000313" key="2">
    <source>
        <dbReference type="EMBL" id="SEN51343.1"/>
    </source>
</evidence>
<protein>
    <recommendedName>
        <fullName evidence="4">LTXXQ motif family protein</fullName>
    </recommendedName>
</protein>
<feature type="signal peptide" evidence="1">
    <location>
        <begin position="1"/>
        <end position="19"/>
    </location>
</feature>
<evidence type="ECO:0008006" key="4">
    <source>
        <dbReference type="Google" id="ProtNLM"/>
    </source>
</evidence>
<dbReference type="RefSeq" id="WP_091845527.1">
    <property type="nucleotide sequence ID" value="NZ_FOCM01000004.1"/>
</dbReference>
<keyword evidence="3" id="KW-1185">Reference proteome</keyword>
<proteinExistence type="predicted"/>
<dbReference type="Proteomes" id="UP000199372">
    <property type="component" value="Unassembled WGS sequence"/>
</dbReference>
<evidence type="ECO:0000313" key="3">
    <source>
        <dbReference type="Proteomes" id="UP000199372"/>
    </source>
</evidence>
<dbReference type="AlphaFoldDB" id="A0A1H8H511"/>
<dbReference type="EMBL" id="FOCM01000004">
    <property type="protein sequence ID" value="SEN51343.1"/>
    <property type="molecule type" value="Genomic_DNA"/>
</dbReference>
<reference evidence="3" key="1">
    <citation type="submission" date="2016-10" db="EMBL/GenBank/DDBJ databases">
        <authorList>
            <person name="Varghese N."/>
            <person name="Submissions S."/>
        </authorList>
    </citation>
    <scope>NUCLEOTIDE SEQUENCE [LARGE SCALE GENOMIC DNA]</scope>
    <source>
        <strain evidence="3">DSM 26893</strain>
    </source>
</reference>
<keyword evidence="1" id="KW-0732">Signal</keyword>
<name>A0A1H8H511_9RHOB</name>
<accession>A0A1H8H511</accession>
<gene>
    <name evidence="2" type="ORF">SAMN04488011_104320</name>
</gene>